<sequence length="499" mass="56706">MDAEGNNLYFPIILLLLSLCLLIFKNLKSPSSSPPLPPGPFSWPIIGNIFQMGNKPHITLTQFAKSYGPLFSIRLGTQLVIIGSSQESAIEILKTQDRVLSGRSPLYASPPKSTQLNHLSVGWIAECNEHWKYLRTTIRTELFSGKAMASQAGAREKMVIDMINFINKMEGKDLRIRQVAFAAIFNMLGNILLSKDVINFEYESVEGEICGPLREMIEVGAASNVSDLFPILAGLDLQGLQRKSREWFKKICKIWEVIINERREKNKGDSDKVQRDFLDALINNGSSNDQINMLLMEMFSAGTDSSSSSIEWMMAELIRNPKYMKKVEEEIQRETNNEENLDSHLHKFTFLQACFKETLRLHPPGPLLVPHRATESCQVMNYTIPKNSQVMVNFWAIGRDPKIWEDPLEFKPERFLNSNLDFKGNDFEYIPFSSGRRICPGLPMASKQVPLIVACLVHFFDWSLPNGQIRNAGQINMNEKYGLTLMKEQPLLLIPKSKK</sequence>
<dbReference type="Pfam" id="PF00067">
    <property type="entry name" value="p450"/>
    <property type="match status" value="1"/>
</dbReference>
<dbReference type="OrthoDB" id="1877779at2759"/>
<dbReference type="Gene3D" id="1.10.630.10">
    <property type="entry name" value="Cytochrome P450"/>
    <property type="match status" value="1"/>
</dbReference>
<evidence type="ECO:0000256" key="7">
    <source>
        <dbReference type="ARBA" id="ARBA00023033"/>
    </source>
</evidence>
<dbReference type="PANTHER" id="PTHR47950:SF6">
    <property type="entry name" value="CYTOCHROME P450"/>
    <property type="match status" value="1"/>
</dbReference>
<accession>A0A067JRP5</accession>
<dbReference type="Proteomes" id="UP000027138">
    <property type="component" value="Unassembled WGS sequence"/>
</dbReference>
<feature type="binding site" description="axial binding residue" evidence="8">
    <location>
        <position position="439"/>
    </location>
    <ligand>
        <name>heme</name>
        <dbReference type="ChEBI" id="CHEBI:30413"/>
    </ligand>
    <ligandPart>
        <name>Fe</name>
        <dbReference type="ChEBI" id="CHEBI:18248"/>
    </ligandPart>
</feature>
<dbReference type="InterPro" id="IPR017972">
    <property type="entry name" value="Cyt_P450_CS"/>
</dbReference>
<keyword evidence="12" id="KW-1185">Reference proteome</keyword>
<dbReference type="PRINTS" id="PR00385">
    <property type="entry name" value="P450"/>
</dbReference>
<keyword evidence="5 9" id="KW-0560">Oxidoreductase</keyword>
<dbReference type="SUPFAM" id="SSF48264">
    <property type="entry name" value="Cytochrome P450"/>
    <property type="match status" value="1"/>
</dbReference>
<evidence type="ECO:0000256" key="10">
    <source>
        <dbReference type="SAM" id="Phobius"/>
    </source>
</evidence>
<protein>
    <submittedName>
        <fullName evidence="11">Uncharacterized protein</fullName>
    </submittedName>
</protein>
<dbReference type="STRING" id="180498.A0A067JRP5"/>
<evidence type="ECO:0000256" key="9">
    <source>
        <dbReference type="RuleBase" id="RU000461"/>
    </source>
</evidence>
<reference evidence="11 12" key="1">
    <citation type="journal article" date="2014" name="PLoS ONE">
        <title>Global Analysis of Gene Expression Profiles in Physic Nut (Jatropha curcas L.) Seedlings Exposed to Salt Stress.</title>
        <authorList>
            <person name="Zhang L."/>
            <person name="Zhang C."/>
            <person name="Wu P."/>
            <person name="Chen Y."/>
            <person name="Li M."/>
            <person name="Jiang H."/>
            <person name="Wu G."/>
        </authorList>
    </citation>
    <scope>NUCLEOTIDE SEQUENCE [LARGE SCALE GENOMIC DNA]</scope>
    <source>
        <strain evidence="12">cv. GZQX0401</strain>
        <tissue evidence="11">Young leaves</tissue>
    </source>
</reference>
<gene>
    <name evidence="11" type="ORF">JCGZ_20659</name>
</gene>
<dbReference type="AlphaFoldDB" id="A0A067JRP5"/>
<evidence type="ECO:0000256" key="2">
    <source>
        <dbReference type="ARBA" id="ARBA00010617"/>
    </source>
</evidence>
<evidence type="ECO:0000256" key="4">
    <source>
        <dbReference type="ARBA" id="ARBA00022723"/>
    </source>
</evidence>
<dbReference type="GO" id="GO:0004497">
    <property type="term" value="F:monooxygenase activity"/>
    <property type="evidence" value="ECO:0007669"/>
    <property type="project" value="UniProtKB-KW"/>
</dbReference>
<dbReference type="PANTHER" id="PTHR47950">
    <property type="entry name" value="CYTOCHROME P450, FAMILY 76, SUBFAMILY C, POLYPEPTIDE 5-RELATED"/>
    <property type="match status" value="1"/>
</dbReference>
<dbReference type="KEGG" id="jcu:105646063"/>
<evidence type="ECO:0000256" key="3">
    <source>
        <dbReference type="ARBA" id="ARBA00022617"/>
    </source>
</evidence>
<dbReference type="GO" id="GO:0005506">
    <property type="term" value="F:iron ion binding"/>
    <property type="evidence" value="ECO:0007669"/>
    <property type="project" value="InterPro"/>
</dbReference>
<keyword evidence="10" id="KW-1133">Transmembrane helix</keyword>
<keyword evidence="4 8" id="KW-0479">Metal-binding</keyword>
<dbReference type="InterPro" id="IPR036396">
    <property type="entry name" value="Cyt_P450_sf"/>
</dbReference>
<evidence type="ECO:0000313" key="12">
    <source>
        <dbReference type="Proteomes" id="UP000027138"/>
    </source>
</evidence>
<evidence type="ECO:0000256" key="8">
    <source>
        <dbReference type="PIRSR" id="PIRSR602401-1"/>
    </source>
</evidence>
<keyword evidence="10" id="KW-0812">Transmembrane</keyword>
<evidence type="ECO:0000256" key="1">
    <source>
        <dbReference type="ARBA" id="ARBA00001971"/>
    </source>
</evidence>
<comment type="cofactor">
    <cofactor evidence="1 8">
        <name>heme</name>
        <dbReference type="ChEBI" id="CHEBI:30413"/>
    </cofactor>
</comment>
<dbReference type="GO" id="GO:0020037">
    <property type="term" value="F:heme binding"/>
    <property type="evidence" value="ECO:0007669"/>
    <property type="project" value="InterPro"/>
</dbReference>
<comment type="similarity">
    <text evidence="2 9">Belongs to the cytochrome P450 family.</text>
</comment>
<feature type="transmembrane region" description="Helical" evidence="10">
    <location>
        <begin position="6"/>
        <end position="24"/>
    </location>
</feature>
<keyword evidence="10" id="KW-0472">Membrane</keyword>
<name>A0A067JRP5_JATCU</name>
<dbReference type="EMBL" id="KK914993">
    <property type="protein sequence ID" value="KDP25503.1"/>
    <property type="molecule type" value="Genomic_DNA"/>
</dbReference>
<keyword evidence="7 9" id="KW-0503">Monooxygenase</keyword>
<proteinExistence type="inferred from homology"/>
<keyword evidence="3 8" id="KW-0349">Heme</keyword>
<dbReference type="InterPro" id="IPR001128">
    <property type="entry name" value="Cyt_P450"/>
</dbReference>
<dbReference type="FunFam" id="1.10.630.10:FF:000126">
    <property type="entry name" value="Predicted protein"/>
    <property type="match status" value="1"/>
</dbReference>
<evidence type="ECO:0000256" key="6">
    <source>
        <dbReference type="ARBA" id="ARBA00023004"/>
    </source>
</evidence>
<evidence type="ECO:0000256" key="5">
    <source>
        <dbReference type="ARBA" id="ARBA00023002"/>
    </source>
</evidence>
<dbReference type="InterPro" id="IPR002401">
    <property type="entry name" value="Cyt_P450_E_grp-I"/>
</dbReference>
<dbReference type="PROSITE" id="PS00086">
    <property type="entry name" value="CYTOCHROME_P450"/>
    <property type="match status" value="1"/>
</dbReference>
<dbReference type="GO" id="GO:0016705">
    <property type="term" value="F:oxidoreductase activity, acting on paired donors, with incorporation or reduction of molecular oxygen"/>
    <property type="evidence" value="ECO:0007669"/>
    <property type="project" value="InterPro"/>
</dbReference>
<dbReference type="PRINTS" id="PR00463">
    <property type="entry name" value="EP450I"/>
</dbReference>
<keyword evidence="6 8" id="KW-0408">Iron</keyword>
<organism evidence="11 12">
    <name type="scientific">Jatropha curcas</name>
    <name type="common">Barbados nut</name>
    <dbReference type="NCBI Taxonomy" id="180498"/>
    <lineage>
        <taxon>Eukaryota</taxon>
        <taxon>Viridiplantae</taxon>
        <taxon>Streptophyta</taxon>
        <taxon>Embryophyta</taxon>
        <taxon>Tracheophyta</taxon>
        <taxon>Spermatophyta</taxon>
        <taxon>Magnoliopsida</taxon>
        <taxon>eudicotyledons</taxon>
        <taxon>Gunneridae</taxon>
        <taxon>Pentapetalae</taxon>
        <taxon>rosids</taxon>
        <taxon>fabids</taxon>
        <taxon>Malpighiales</taxon>
        <taxon>Euphorbiaceae</taxon>
        <taxon>Crotonoideae</taxon>
        <taxon>Jatropheae</taxon>
        <taxon>Jatropha</taxon>
    </lineage>
</organism>
<evidence type="ECO:0000313" key="11">
    <source>
        <dbReference type="EMBL" id="KDP25503.1"/>
    </source>
</evidence>